<accession>A0AA86VYN1</accession>
<evidence type="ECO:0000313" key="1">
    <source>
        <dbReference type="EMBL" id="CAJ1953419.1"/>
    </source>
</evidence>
<dbReference type="EMBL" id="OY731401">
    <property type="protein sequence ID" value="CAJ1953419.1"/>
    <property type="molecule type" value="Genomic_DNA"/>
</dbReference>
<proteinExistence type="predicted"/>
<keyword evidence="2" id="KW-1185">Reference proteome</keyword>
<protein>
    <submittedName>
        <fullName evidence="1">Uncharacterized protein</fullName>
    </submittedName>
</protein>
<dbReference type="AlphaFoldDB" id="A0AA86VYN1"/>
<dbReference type="Gramene" id="rna-AYBTSS11_LOCUS15836">
    <property type="protein sequence ID" value="CAJ1953419.1"/>
    <property type="gene ID" value="gene-AYBTSS11_LOCUS15836"/>
</dbReference>
<dbReference type="Proteomes" id="UP001189624">
    <property type="component" value="Chromosome 4"/>
</dbReference>
<name>A0AA86VYN1_9FABA</name>
<gene>
    <name evidence="1" type="ORF">AYBTSS11_LOCUS15836</name>
</gene>
<sequence>MDGLVEVAEGELERMRVVMEEIRLQATQNQLAIKTICKETAENQSKLVELITRSWDKNLHADMNMVRSIKNN</sequence>
<organism evidence="1 2">
    <name type="scientific">Sphenostylis stenocarpa</name>
    <dbReference type="NCBI Taxonomy" id="92480"/>
    <lineage>
        <taxon>Eukaryota</taxon>
        <taxon>Viridiplantae</taxon>
        <taxon>Streptophyta</taxon>
        <taxon>Embryophyta</taxon>
        <taxon>Tracheophyta</taxon>
        <taxon>Spermatophyta</taxon>
        <taxon>Magnoliopsida</taxon>
        <taxon>eudicotyledons</taxon>
        <taxon>Gunneridae</taxon>
        <taxon>Pentapetalae</taxon>
        <taxon>rosids</taxon>
        <taxon>fabids</taxon>
        <taxon>Fabales</taxon>
        <taxon>Fabaceae</taxon>
        <taxon>Papilionoideae</taxon>
        <taxon>50 kb inversion clade</taxon>
        <taxon>NPAAA clade</taxon>
        <taxon>indigoferoid/millettioid clade</taxon>
        <taxon>Phaseoleae</taxon>
        <taxon>Sphenostylis</taxon>
    </lineage>
</organism>
<reference evidence="1" key="1">
    <citation type="submission" date="2023-10" db="EMBL/GenBank/DDBJ databases">
        <authorList>
            <person name="Domelevo Entfellner J.-B."/>
        </authorList>
    </citation>
    <scope>NUCLEOTIDE SEQUENCE</scope>
</reference>
<evidence type="ECO:0000313" key="2">
    <source>
        <dbReference type="Proteomes" id="UP001189624"/>
    </source>
</evidence>